<evidence type="ECO:0000256" key="2">
    <source>
        <dbReference type="ARBA" id="ARBA00022679"/>
    </source>
</evidence>
<comment type="similarity">
    <text evidence="1">Belongs to the transferase hexapeptide repeat family.</text>
</comment>
<comment type="caution">
    <text evidence="4">The sequence shown here is derived from an EMBL/GenBank/DDBJ whole genome shotgun (WGS) entry which is preliminary data.</text>
</comment>
<dbReference type="SUPFAM" id="SSF51161">
    <property type="entry name" value="Trimeric LpxA-like enzymes"/>
    <property type="match status" value="1"/>
</dbReference>
<evidence type="ECO:0000256" key="1">
    <source>
        <dbReference type="ARBA" id="ARBA00007274"/>
    </source>
</evidence>
<dbReference type="InterPro" id="IPR045304">
    <property type="entry name" value="LbH_SAT"/>
</dbReference>
<evidence type="ECO:0000313" key="4">
    <source>
        <dbReference type="EMBL" id="GAI80201.1"/>
    </source>
</evidence>
<name>X1SM23_9ZZZZ</name>
<dbReference type="GO" id="GO:0009001">
    <property type="term" value="F:serine O-acetyltransferase activity"/>
    <property type="evidence" value="ECO:0007669"/>
    <property type="project" value="InterPro"/>
</dbReference>
<dbReference type="Pfam" id="PF00132">
    <property type="entry name" value="Hexapep"/>
    <property type="match status" value="1"/>
</dbReference>
<dbReference type="AlphaFoldDB" id="X1SM23"/>
<sequence length="104" mass="10688">MACEIGKGLRIHHFGGIIFHPTAKTGECCTIYHGVTIGDKGGYGGAARIGNNVLIGAGAKIVGEITIGNDCRIGANAVVNKDVPDKSIVFGNPCVINPANTDLK</sequence>
<evidence type="ECO:0000256" key="3">
    <source>
        <dbReference type="ARBA" id="ARBA00023315"/>
    </source>
</evidence>
<proteinExistence type="inferred from homology"/>
<gene>
    <name evidence="4" type="ORF">S12H4_16686</name>
</gene>
<dbReference type="InterPro" id="IPR001451">
    <property type="entry name" value="Hexapep"/>
</dbReference>
<accession>X1SM23</accession>
<dbReference type="CDD" id="cd03354">
    <property type="entry name" value="LbH_SAT"/>
    <property type="match status" value="1"/>
</dbReference>
<dbReference type="InterPro" id="IPR011004">
    <property type="entry name" value="Trimer_LpxA-like_sf"/>
</dbReference>
<protein>
    <recommendedName>
        <fullName evidence="5">Serine acetyltransferase</fullName>
    </recommendedName>
</protein>
<dbReference type="PIRSF" id="PIRSF000441">
    <property type="entry name" value="CysE"/>
    <property type="match status" value="1"/>
</dbReference>
<dbReference type="InterPro" id="IPR005881">
    <property type="entry name" value="Ser_O-AcTrfase"/>
</dbReference>
<reference evidence="4" key="1">
    <citation type="journal article" date="2014" name="Front. Microbiol.">
        <title>High frequency of phylogenetically diverse reductive dehalogenase-homologous genes in deep subseafloor sedimentary metagenomes.</title>
        <authorList>
            <person name="Kawai M."/>
            <person name="Futagami T."/>
            <person name="Toyoda A."/>
            <person name="Takaki Y."/>
            <person name="Nishi S."/>
            <person name="Hori S."/>
            <person name="Arai W."/>
            <person name="Tsubouchi T."/>
            <person name="Morono Y."/>
            <person name="Uchiyama I."/>
            <person name="Ito T."/>
            <person name="Fujiyama A."/>
            <person name="Inagaki F."/>
            <person name="Takami H."/>
        </authorList>
    </citation>
    <scope>NUCLEOTIDE SEQUENCE</scope>
    <source>
        <strain evidence="4">Expedition CK06-06</strain>
    </source>
</reference>
<evidence type="ECO:0008006" key="5">
    <source>
        <dbReference type="Google" id="ProtNLM"/>
    </source>
</evidence>
<dbReference type="GO" id="GO:0006535">
    <property type="term" value="P:cysteine biosynthetic process from serine"/>
    <property type="evidence" value="ECO:0007669"/>
    <property type="project" value="InterPro"/>
</dbReference>
<keyword evidence="2" id="KW-0808">Transferase</keyword>
<dbReference type="EMBL" id="BARW01008089">
    <property type="protein sequence ID" value="GAI80201.1"/>
    <property type="molecule type" value="Genomic_DNA"/>
</dbReference>
<keyword evidence="3" id="KW-0012">Acyltransferase</keyword>
<organism evidence="4">
    <name type="scientific">marine sediment metagenome</name>
    <dbReference type="NCBI Taxonomy" id="412755"/>
    <lineage>
        <taxon>unclassified sequences</taxon>
        <taxon>metagenomes</taxon>
        <taxon>ecological metagenomes</taxon>
    </lineage>
</organism>
<dbReference type="Gene3D" id="2.160.10.10">
    <property type="entry name" value="Hexapeptide repeat proteins"/>
    <property type="match status" value="1"/>
</dbReference>
<dbReference type="PANTHER" id="PTHR42811">
    <property type="entry name" value="SERINE ACETYLTRANSFERASE"/>
    <property type="match status" value="1"/>
</dbReference>
<dbReference type="GO" id="GO:0005737">
    <property type="term" value="C:cytoplasm"/>
    <property type="evidence" value="ECO:0007669"/>
    <property type="project" value="InterPro"/>
</dbReference>